<dbReference type="RefSeq" id="WP_109459215.1">
    <property type="nucleotide sequence ID" value="NZ_QFBC01000006.1"/>
</dbReference>
<gene>
    <name evidence="1" type="ORF">DEM27_15820</name>
</gene>
<dbReference type="OrthoDB" id="8370468at2"/>
<dbReference type="AlphaFoldDB" id="A0A2U2DQB8"/>
<dbReference type="Proteomes" id="UP000245252">
    <property type="component" value="Unassembled WGS sequence"/>
</dbReference>
<sequence>MTRIRQVIRYMKELESGFDRTFLPLPIETVFLKANEPLSGRYVPFESDPHDEEDYSGLTGIPWVWQPTEEATPSRWYPSRTKGHSRGTMVNSKTCKAITYSSTYERNLAYMMCASKHVMLVEDQPSAVPIPQEDGTSQHTIDYRTTMATGTVIVVGVRPTYLLEKDGLEYTIGTLDRNLPHGFADGATIITEREATDARCWNAMSILRALKHSVAADNDRLREYASRFHGTVHIRDLLAGWEIPAYGRNAVWCLIHDEILMQVRPDLRLVDAPYVRFNHVN</sequence>
<evidence type="ECO:0000313" key="2">
    <source>
        <dbReference type="Proteomes" id="UP000245252"/>
    </source>
</evidence>
<keyword evidence="2" id="KW-1185">Reference proteome</keyword>
<dbReference type="EMBL" id="QFBC01000006">
    <property type="protein sequence ID" value="PWE55516.1"/>
    <property type="molecule type" value="Genomic_DNA"/>
</dbReference>
<proteinExistence type="predicted"/>
<comment type="caution">
    <text evidence="1">The sequence shown here is derived from an EMBL/GenBank/DDBJ whole genome shotgun (WGS) entry which is preliminary data.</text>
</comment>
<accession>A0A2U2DQB8</accession>
<organism evidence="1 2">
    <name type="scientific">Metarhizobium album</name>
    <dbReference type="NCBI Taxonomy" id="2182425"/>
    <lineage>
        <taxon>Bacteria</taxon>
        <taxon>Pseudomonadati</taxon>
        <taxon>Pseudomonadota</taxon>
        <taxon>Alphaproteobacteria</taxon>
        <taxon>Hyphomicrobiales</taxon>
        <taxon>Rhizobiaceae</taxon>
        <taxon>Metarhizobium</taxon>
    </lineage>
</organism>
<protein>
    <submittedName>
        <fullName evidence="1">Uncharacterized protein</fullName>
    </submittedName>
</protein>
<evidence type="ECO:0000313" key="1">
    <source>
        <dbReference type="EMBL" id="PWE55516.1"/>
    </source>
</evidence>
<name>A0A2U2DQB8_9HYPH</name>
<reference evidence="1 2" key="1">
    <citation type="submission" date="2018-05" db="EMBL/GenBank/DDBJ databases">
        <title>The draft genome of strain NS-104.</title>
        <authorList>
            <person name="Hang P."/>
            <person name="Jiang J."/>
        </authorList>
    </citation>
    <scope>NUCLEOTIDE SEQUENCE [LARGE SCALE GENOMIC DNA]</scope>
    <source>
        <strain evidence="1 2">NS-104</strain>
    </source>
</reference>